<feature type="transmembrane region" description="Helical" evidence="7">
    <location>
        <begin position="205"/>
        <end position="225"/>
    </location>
</feature>
<evidence type="ECO:0000256" key="5">
    <source>
        <dbReference type="ARBA" id="ARBA00023136"/>
    </source>
</evidence>
<dbReference type="Pfam" id="PF07690">
    <property type="entry name" value="MFS_1"/>
    <property type="match status" value="1"/>
</dbReference>
<reference evidence="9 10" key="1">
    <citation type="journal article" date="2018" name="New Phytol.">
        <title>Comparative genomics and transcriptomics depict ericoid mycorrhizal fungi as versatile saprotrophs and plant mutualists.</title>
        <authorList>
            <person name="Martino E."/>
            <person name="Morin E."/>
            <person name="Grelet G.A."/>
            <person name="Kuo A."/>
            <person name="Kohler A."/>
            <person name="Daghino S."/>
            <person name="Barry K.W."/>
            <person name="Cichocki N."/>
            <person name="Clum A."/>
            <person name="Dockter R.B."/>
            <person name="Hainaut M."/>
            <person name="Kuo R.C."/>
            <person name="LaButti K."/>
            <person name="Lindahl B.D."/>
            <person name="Lindquist E.A."/>
            <person name="Lipzen A."/>
            <person name="Khouja H.R."/>
            <person name="Magnuson J."/>
            <person name="Murat C."/>
            <person name="Ohm R.A."/>
            <person name="Singer S.W."/>
            <person name="Spatafora J.W."/>
            <person name="Wang M."/>
            <person name="Veneault-Fourrey C."/>
            <person name="Henrissat B."/>
            <person name="Grigoriev I.V."/>
            <person name="Martin F.M."/>
            <person name="Perotto S."/>
        </authorList>
    </citation>
    <scope>NUCLEOTIDE SEQUENCE [LARGE SCALE GENOMIC DNA]</scope>
    <source>
        <strain evidence="9 10">ATCC 22711</strain>
    </source>
</reference>
<dbReference type="Gene3D" id="1.20.1250.20">
    <property type="entry name" value="MFS general substrate transporter like domains"/>
    <property type="match status" value="1"/>
</dbReference>
<feature type="transmembrane region" description="Helical" evidence="7">
    <location>
        <begin position="255"/>
        <end position="272"/>
    </location>
</feature>
<feature type="transmembrane region" description="Helical" evidence="7">
    <location>
        <begin position="414"/>
        <end position="436"/>
    </location>
</feature>
<dbReference type="InterPro" id="IPR001958">
    <property type="entry name" value="Tet-R_TetA/multi-R_MdtG-like"/>
</dbReference>
<keyword evidence="2" id="KW-0813">Transport</keyword>
<dbReference type="AlphaFoldDB" id="A0A2T3BDI3"/>
<evidence type="ECO:0000256" key="4">
    <source>
        <dbReference type="ARBA" id="ARBA00022989"/>
    </source>
</evidence>
<evidence type="ECO:0000256" key="3">
    <source>
        <dbReference type="ARBA" id="ARBA00022692"/>
    </source>
</evidence>
<keyword evidence="10" id="KW-1185">Reference proteome</keyword>
<dbReference type="Proteomes" id="UP000241818">
    <property type="component" value="Unassembled WGS sequence"/>
</dbReference>
<dbReference type="FunCoup" id="A0A2T3BDI3">
    <property type="interactions" value="62"/>
</dbReference>
<comment type="subcellular location">
    <subcellularLocation>
        <location evidence="1">Membrane</location>
        <topology evidence="1">Multi-pass membrane protein</topology>
    </subcellularLocation>
</comment>
<dbReference type="PROSITE" id="PS50850">
    <property type="entry name" value="MFS"/>
    <property type="match status" value="1"/>
</dbReference>
<dbReference type="CDD" id="cd17330">
    <property type="entry name" value="MFS_SLC46_TetA_like"/>
    <property type="match status" value="1"/>
</dbReference>
<evidence type="ECO:0000259" key="8">
    <source>
        <dbReference type="PROSITE" id="PS50850"/>
    </source>
</evidence>
<evidence type="ECO:0000256" key="6">
    <source>
        <dbReference type="SAM" id="MobiDB-lite"/>
    </source>
</evidence>
<feature type="transmembrane region" description="Helical" evidence="7">
    <location>
        <begin position="479"/>
        <end position="499"/>
    </location>
</feature>
<feature type="region of interest" description="Disordered" evidence="6">
    <location>
        <begin position="19"/>
        <end position="52"/>
    </location>
</feature>
<dbReference type="InParanoid" id="A0A2T3BDI3"/>
<dbReference type="RefSeq" id="XP_024724994.1">
    <property type="nucleotide sequence ID" value="XM_024868509.1"/>
</dbReference>
<dbReference type="PANTHER" id="PTHR23504:SF6">
    <property type="entry name" value="MULTIDRUG TRANSPORTER, PUTATIVE (AFU_ORTHOLOGUE AFUA_4G08740)-RELATED"/>
    <property type="match status" value="1"/>
</dbReference>
<feature type="transmembrane region" description="Helical" evidence="7">
    <location>
        <begin position="148"/>
        <end position="167"/>
    </location>
</feature>
<keyword evidence="4 7" id="KW-1133">Transmembrane helix</keyword>
<evidence type="ECO:0000256" key="1">
    <source>
        <dbReference type="ARBA" id="ARBA00004141"/>
    </source>
</evidence>
<evidence type="ECO:0000313" key="10">
    <source>
        <dbReference type="Proteomes" id="UP000241818"/>
    </source>
</evidence>
<dbReference type="SUPFAM" id="SSF103473">
    <property type="entry name" value="MFS general substrate transporter"/>
    <property type="match status" value="1"/>
</dbReference>
<dbReference type="GeneID" id="36576590"/>
<keyword evidence="5 7" id="KW-0472">Membrane</keyword>
<dbReference type="InterPro" id="IPR036259">
    <property type="entry name" value="MFS_trans_sf"/>
</dbReference>
<feature type="transmembrane region" description="Helical" evidence="7">
    <location>
        <begin position="448"/>
        <end position="467"/>
    </location>
</feature>
<protein>
    <recommendedName>
        <fullName evidence="8">Major facilitator superfamily (MFS) profile domain-containing protein</fullName>
    </recommendedName>
</protein>
<dbReference type="GO" id="GO:0016020">
    <property type="term" value="C:membrane"/>
    <property type="evidence" value="ECO:0007669"/>
    <property type="project" value="UniProtKB-SubCell"/>
</dbReference>
<feature type="transmembrane region" description="Helical" evidence="7">
    <location>
        <begin position="173"/>
        <end position="193"/>
    </location>
</feature>
<organism evidence="9 10">
    <name type="scientific">Amorphotheca resinae ATCC 22711</name>
    <dbReference type="NCBI Taxonomy" id="857342"/>
    <lineage>
        <taxon>Eukaryota</taxon>
        <taxon>Fungi</taxon>
        <taxon>Dikarya</taxon>
        <taxon>Ascomycota</taxon>
        <taxon>Pezizomycotina</taxon>
        <taxon>Leotiomycetes</taxon>
        <taxon>Helotiales</taxon>
        <taxon>Amorphothecaceae</taxon>
        <taxon>Amorphotheca</taxon>
    </lineage>
</organism>
<keyword evidence="3 7" id="KW-0812">Transmembrane</keyword>
<dbReference type="InterPro" id="IPR011701">
    <property type="entry name" value="MFS"/>
</dbReference>
<dbReference type="EMBL" id="KZ679006">
    <property type="protein sequence ID" value="PSS27469.1"/>
    <property type="molecule type" value="Genomic_DNA"/>
</dbReference>
<dbReference type="PANTHER" id="PTHR23504">
    <property type="entry name" value="MAJOR FACILITATOR SUPERFAMILY DOMAIN-CONTAINING PROTEIN 10"/>
    <property type="match status" value="1"/>
</dbReference>
<dbReference type="InterPro" id="IPR020846">
    <property type="entry name" value="MFS_dom"/>
</dbReference>
<evidence type="ECO:0000313" key="9">
    <source>
        <dbReference type="EMBL" id="PSS27469.1"/>
    </source>
</evidence>
<feature type="transmembrane region" description="Helical" evidence="7">
    <location>
        <begin position="355"/>
        <end position="379"/>
    </location>
</feature>
<evidence type="ECO:0000256" key="2">
    <source>
        <dbReference type="ARBA" id="ARBA00022448"/>
    </source>
</evidence>
<evidence type="ECO:0000256" key="7">
    <source>
        <dbReference type="SAM" id="Phobius"/>
    </source>
</evidence>
<accession>A0A2T3BDI3</accession>
<dbReference type="GO" id="GO:0022857">
    <property type="term" value="F:transmembrane transporter activity"/>
    <property type="evidence" value="ECO:0007669"/>
    <property type="project" value="InterPro"/>
</dbReference>
<dbReference type="OrthoDB" id="10262656at2759"/>
<name>A0A2T3BDI3_AMORE</name>
<feature type="compositionally biased region" description="Basic and acidic residues" evidence="6">
    <location>
        <begin position="34"/>
        <end position="50"/>
    </location>
</feature>
<feature type="domain" description="Major facilitator superfamily (MFS) profile" evidence="8">
    <location>
        <begin position="76"/>
        <end position="578"/>
    </location>
</feature>
<sequence>MPSTMSSYTPIDHSDAVGTVVHGTGYNVNTPHNEPSHDRARPRAFSREDEQSLQDVLPTKKAKEVVTWRSLPHKRQLTILTLARLSEPLVQSSLRSYLFYQLKSFDRTLPDSVIASQAGVMQGAFAAAQLCTAMLWGRWSDRRGRKRILLIGLMGTMISSVGFGFSTTFWQALIFRMMGGALNGNVGVMRTMISEIIREKKYQSRAFLLLPMCANIGVIIGPVLGGMTSDPAANYPHLFGGIKWLEKFPYSPPNLLSAIFLSSAALAVFFGLEETHELFRDRKDVGLKVGRQIAAFFRRLVGKGSKVDRGGYIAIVGGEQELLDGAPPLTAKPQKQVAPRYPSRLPFRRIFTRNVINTLIAHGLLAGINGTFQSIWYSFLSTPVYDPGHPYPPNYKPHPPLRFNGGIGLPPRSVGMAMAILGTIGITLQLFIYPVINARIGTVRSWRIFLYLFPVAFILIPFLSLIPSTTPPPSQKTGFTIWAALTALLFIVTIARTFATPASTILINNCSPHPSVLGTIHGIGQSASSGARTIGPAVGGWLYGQGLEKGCVGAVFWVLAGMASVCCISSNFVKEGDGHEIRLEGDDEAEEEAERINRELRGVN</sequence>
<dbReference type="PRINTS" id="PR01035">
    <property type="entry name" value="TCRTETA"/>
</dbReference>
<gene>
    <name evidence="9" type="ORF">M430DRAFT_54984</name>
</gene>
<proteinExistence type="predicted"/>